<dbReference type="InterPro" id="IPR021005">
    <property type="entry name" value="Znf_CGNR"/>
</dbReference>
<evidence type="ECO:0000313" key="3">
    <source>
        <dbReference type="Proteomes" id="UP001058860"/>
    </source>
</evidence>
<sequence>MLGTPAQAGRIRICAADDCSARFYDRSPAGRRRWCSMQTCGNAAKVRAHRARQKEAAR</sequence>
<dbReference type="SUPFAM" id="SSF160904">
    <property type="entry name" value="Jann2411-like"/>
    <property type="match status" value="1"/>
</dbReference>
<protein>
    <submittedName>
        <fullName evidence="2">CGNR zinc finger domain-containing protein</fullName>
    </submittedName>
</protein>
<name>A0ABY5PNU5_9ACTN</name>
<accession>A0ABY5PNU5</accession>
<proteinExistence type="predicted"/>
<dbReference type="PANTHER" id="PTHR35525">
    <property type="entry name" value="BLL6575 PROTEIN"/>
    <property type="match status" value="1"/>
</dbReference>
<dbReference type="PANTHER" id="PTHR35525:SF3">
    <property type="entry name" value="BLL6575 PROTEIN"/>
    <property type="match status" value="1"/>
</dbReference>
<organism evidence="2 3">
    <name type="scientific">Svornostia abyssi</name>
    <dbReference type="NCBI Taxonomy" id="2898438"/>
    <lineage>
        <taxon>Bacteria</taxon>
        <taxon>Bacillati</taxon>
        <taxon>Actinomycetota</taxon>
        <taxon>Thermoleophilia</taxon>
        <taxon>Solirubrobacterales</taxon>
        <taxon>Baekduiaceae</taxon>
        <taxon>Svornostia</taxon>
    </lineage>
</organism>
<evidence type="ECO:0000313" key="2">
    <source>
        <dbReference type="EMBL" id="UUY06384.1"/>
    </source>
</evidence>
<dbReference type="EMBL" id="CP088295">
    <property type="protein sequence ID" value="UUY06384.1"/>
    <property type="molecule type" value="Genomic_DNA"/>
</dbReference>
<keyword evidence="3" id="KW-1185">Reference proteome</keyword>
<dbReference type="Gene3D" id="1.10.3300.10">
    <property type="entry name" value="Jann2411-like domain"/>
    <property type="match status" value="1"/>
</dbReference>
<dbReference type="InterPro" id="IPR010852">
    <property type="entry name" value="ABATE"/>
</dbReference>
<evidence type="ECO:0000259" key="1">
    <source>
        <dbReference type="Pfam" id="PF11706"/>
    </source>
</evidence>
<dbReference type="InterPro" id="IPR023286">
    <property type="entry name" value="ABATE_dom_sf"/>
</dbReference>
<dbReference type="Pfam" id="PF11706">
    <property type="entry name" value="zf-CGNR"/>
    <property type="match status" value="1"/>
</dbReference>
<reference evidence="3" key="1">
    <citation type="submission" date="2021-11" db="EMBL/GenBank/DDBJ databases">
        <title>Cultivation dependent microbiological survey of springs from the worlds oldest radium mine currently devoted to the extraction of radon-saturated water.</title>
        <authorList>
            <person name="Kapinusova G."/>
            <person name="Smrhova T."/>
            <person name="Strejcek M."/>
            <person name="Suman J."/>
            <person name="Jani K."/>
            <person name="Pajer P."/>
            <person name="Uhlik O."/>
        </authorList>
    </citation>
    <scope>NUCLEOTIDE SEQUENCE [LARGE SCALE GENOMIC DNA]</scope>
    <source>
        <strain evidence="3">J379</strain>
    </source>
</reference>
<gene>
    <name evidence="2" type="ORF">LRS13_02115</name>
</gene>
<feature type="domain" description="Zinc finger CGNR" evidence="1">
    <location>
        <begin position="10"/>
        <end position="53"/>
    </location>
</feature>
<dbReference type="Proteomes" id="UP001058860">
    <property type="component" value="Chromosome"/>
</dbReference>